<reference evidence="1" key="1">
    <citation type="submission" date="2020-05" db="EMBL/GenBank/DDBJ databases">
        <authorList>
            <person name="Chiriac C."/>
            <person name="Salcher M."/>
            <person name="Ghai R."/>
            <person name="Kavagutti S V."/>
        </authorList>
    </citation>
    <scope>NUCLEOTIDE SEQUENCE</scope>
</reference>
<dbReference type="AlphaFoldDB" id="A0A6J6WMK9"/>
<accession>A0A6J6WMK9</accession>
<dbReference type="InterPro" id="IPR036849">
    <property type="entry name" value="Enolase-like_C_sf"/>
</dbReference>
<protein>
    <submittedName>
        <fullName evidence="1">Unannotated protein</fullName>
    </submittedName>
</protein>
<dbReference type="SUPFAM" id="SSF51604">
    <property type="entry name" value="Enolase C-terminal domain-like"/>
    <property type="match status" value="1"/>
</dbReference>
<gene>
    <name evidence="1" type="ORF">UFOPK2931_00979</name>
</gene>
<dbReference type="EMBL" id="CAEZZZ010000078">
    <property type="protein sequence ID" value="CAB4784238.1"/>
    <property type="molecule type" value="Genomic_DNA"/>
</dbReference>
<dbReference type="Gene3D" id="3.20.20.120">
    <property type="entry name" value="Enolase-like C-terminal domain"/>
    <property type="match status" value="1"/>
</dbReference>
<evidence type="ECO:0000313" key="1">
    <source>
        <dbReference type="EMBL" id="CAB4784238.1"/>
    </source>
</evidence>
<name>A0A6J6WMK9_9ZZZZ</name>
<organism evidence="1">
    <name type="scientific">freshwater metagenome</name>
    <dbReference type="NCBI Taxonomy" id="449393"/>
    <lineage>
        <taxon>unclassified sequences</taxon>
        <taxon>metagenomes</taxon>
        <taxon>ecological metagenomes</taxon>
    </lineage>
</organism>
<sequence length="39" mass="4168">MQHELVDEPFVAANGSIGVPNKPGLGINVNEKVLAKYAF</sequence>
<proteinExistence type="predicted"/>